<dbReference type="Proteomes" id="UP001144612">
    <property type="component" value="Unassembled WGS sequence"/>
</dbReference>
<dbReference type="InterPro" id="IPR013685">
    <property type="entry name" value="POTRA_FtsQ_type"/>
</dbReference>
<dbReference type="PROSITE" id="PS51779">
    <property type="entry name" value="POTRA"/>
    <property type="match status" value="1"/>
</dbReference>
<evidence type="ECO:0000313" key="11">
    <source>
        <dbReference type="Proteomes" id="UP001144612"/>
    </source>
</evidence>
<dbReference type="InterPro" id="IPR050487">
    <property type="entry name" value="FtsQ_DivIB"/>
</dbReference>
<dbReference type="Gene3D" id="3.10.20.310">
    <property type="entry name" value="membrane protein fhac"/>
    <property type="match status" value="1"/>
</dbReference>
<evidence type="ECO:0000256" key="2">
    <source>
        <dbReference type="ARBA" id="ARBA00022475"/>
    </source>
</evidence>
<name>A0ABT4DBF3_9CLOT</name>
<evidence type="ECO:0000256" key="8">
    <source>
        <dbReference type="SAM" id="Phobius"/>
    </source>
</evidence>
<keyword evidence="7" id="KW-0131">Cell cycle</keyword>
<keyword evidence="6 8" id="KW-0472">Membrane</keyword>
<evidence type="ECO:0000256" key="4">
    <source>
        <dbReference type="ARBA" id="ARBA00022692"/>
    </source>
</evidence>
<keyword evidence="11" id="KW-1185">Reference proteome</keyword>
<gene>
    <name evidence="10" type="ORF">OW729_13530</name>
</gene>
<dbReference type="Pfam" id="PF08478">
    <property type="entry name" value="POTRA_1"/>
    <property type="match status" value="1"/>
</dbReference>
<dbReference type="PANTHER" id="PTHR37820:SF1">
    <property type="entry name" value="CELL DIVISION PROTEIN FTSQ"/>
    <property type="match status" value="1"/>
</dbReference>
<organism evidence="10 11">
    <name type="scientific">Clostridium brassicae</name>
    <dbReference type="NCBI Taxonomy" id="2999072"/>
    <lineage>
        <taxon>Bacteria</taxon>
        <taxon>Bacillati</taxon>
        <taxon>Bacillota</taxon>
        <taxon>Clostridia</taxon>
        <taxon>Eubacteriales</taxon>
        <taxon>Clostridiaceae</taxon>
        <taxon>Clostridium</taxon>
    </lineage>
</organism>
<accession>A0ABT4DBF3</accession>
<comment type="subcellular location">
    <subcellularLocation>
        <location evidence="1">Membrane</location>
    </subcellularLocation>
</comment>
<dbReference type="InterPro" id="IPR034746">
    <property type="entry name" value="POTRA"/>
</dbReference>
<proteinExistence type="predicted"/>
<evidence type="ECO:0000259" key="9">
    <source>
        <dbReference type="PROSITE" id="PS51779"/>
    </source>
</evidence>
<keyword evidence="5 8" id="KW-1133">Transmembrane helix</keyword>
<dbReference type="InterPro" id="IPR005548">
    <property type="entry name" value="Cell_div_FtsQ/DivIB_C"/>
</dbReference>
<evidence type="ECO:0000256" key="3">
    <source>
        <dbReference type="ARBA" id="ARBA00022618"/>
    </source>
</evidence>
<evidence type="ECO:0000256" key="6">
    <source>
        <dbReference type="ARBA" id="ARBA00023136"/>
    </source>
</evidence>
<evidence type="ECO:0000313" key="10">
    <source>
        <dbReference type="EMBL" id="MCY6959636.1"/>
    </source>
</evidence>
<keyword evidence="3" id="KW-0132">Cell division</keyword>
<keyword evidence="4 8" id="KW-0812">Transmembrane</keyword>
<evidence type="ECO:0000256" key="5">
    <source>
        <dbReference type="ARBA" id="ARBA00022989"/>
    </source>
</evidence>
<feature type="transmembrane region" description="Helical" evidence="8">
    <location>
        <begin position="23"/>
        <end position="44"/>
    </location>
</feature>
<feature type="domain" description="POTRA" evidence="9">
    <location>
        <begin position="44"/>
        <end position="112"/>
    </location>
</feature>
<evidence type="ECO:0000256" key="1">
    <source>
        <dbReference type="ARBA" id="ARBA00004370"/>
    </source>
</evidence>
<comment type="caution">
    <text evidence="10">The sequence shown here is derived from an EMBL/GenBank/DDBJ whole genome shotgun (WGS) entry which is preliminary data.</text>
</comment>
<dbReference type="PANTHER" id="PTHR37820">
    <property type="entry name" value="CELL DIVISION PROTEIN DIVIB"/>
    <property type="match status" value="1"/>
</dbReference>
<keyword evidence="2" id="KW-1003">Cell membrane</keyword>
<evidence type="ECO:0000256" key="7">
    <source>
        <dbReference type="ARBA" id="ARBA00023306"/>
    </source>
</evidence>
<protein>
    <submittedName>
        <fullName evidence="10">FtsQ-type POTRA domain-containing protein</fullName>
    </submittedName>
</protein>
<dbReference type="RefSeq" id="WP_268062065.1">
    <property type="nucleotide sequence ID" value="NZ_JAPQFJ010000014.1"/>
</dbReference>
<dbReference type="Pfam" id="PF03799">
    <property type="entry name" value="FtsQ_DivIB_C"/>
    <property type="match status" value="1"/>
</dbReference>
<reference evidence="10" key="1">
    <citation type="submission" date="2022-12" db="EMBL/GenBank/DDBJ databases">
        <title>Clostridium sp. nov., isolated from industrial wastewater.</title>
        <authorList>
            <person name="Jiayan W."/>
        </authorList>
    </citation>
    <scope>NUCLEOTIDE SEQUENCE</scope>
    <source>
        <strain evidence="10">ZC22-4</strain>
    </source>
</reference>
<dbReference type="EMBL" id="JAPQFJ010000014">
    <property type="protein sequence ID" value="MCY6959636.1"/>
    <property type="molecule type" value="Genomic_DNA"/>
</dbReference>
<sequence length="255" mass="29353">MSEGKNSNELIERRRKKIKIKRYIGIFVILVAVVITLCLKLPYFSIKHIEVLNNRNITSPNITKLSQINIGDNIFYLNLKKSKENVLSNPYILDVNIKRKMPNKITIDVKEREAVFYVMQDNKCLVIDKEGIVLEEKNSISGMKLLRLEGFKKKDYELGKVLDKTEPRKIEIIGQITELIDNLKKDVPEPSMVDITDITDIKVYYKNILVKIGTSENLREKLNKAINILVENNLINKKGYIDVSFKGSPVFLVEG</sequence>